<keyword evidence="7 8" id="KW-0472">Membrane</keyword>
<feature type="transmembrane region" description="Helical" evidence="8">
    <location>
        <begin position="175"/>
        <end position="198"/>
    </location>
</feature>
<dbReference type="PANTHER" id="PTHR21716">
    <property type="entry name" value="TRANSMEMBRANE PROTEIN"/>
    <property type="match status" value="1"/>
</dbReference>
<evidence type="ECO:0000313" key="9">
    <source>
        <dbReference type="EMBL" id="MBC5732545.1"/>
    </source>
</evidence>
<keyword evidence="4" id="KW-1003">Cell membrane</keyword>
<name>A0A8J6M8I5_9FIRM</name>
<feature type="transmembrane region" description="Helical" evidence="8">
    <location>
        <begin position="242"/>
        <end position="263"/>
    </location>
</feature>
<dbReference type="RefSeq" id="WP_186906444.1">
    <property type="nucleotide sequence ID" value="NZ_JACOPP010000002.1"/>
</dbReference>
<keyword evidence="6 8" id="KW-1133">Transmembrane helix</keyword>
<dbReference type="GO" id="GO:0005886">
    <property type="term" value="C:plasma membrane"/>
    <property type="evidence" value="ECO:0007669"/>
    <property type="project" value="UniProtKB-SubCell"/>
</dbReference>
<dbReference type="AlphaFoldDB" id="A0A8J6M8I5"/>
<feature type="transmembrane region" description="Helical" evidence="8">
    <location>
        <begin position="301"/>
        <end position="320"/>
    </location>
</feature>
<evidence type="ECO:0000256" key="6">
    <source>
        <dbReference type="ARBA" id="ARBA00022989"/>
    </source>
</evidence>
<feature type="transmembrane region" description="Helical" evidence="8">
    <location>
        <begin position="48"/>
        <end position="66"/>
    </location>
</feature>
<sequence>MPDKENKDKRKWYILDGRSISLLLVLLIAILFYVALTHFDVIQTRLSLFMGVVSPFIAGFAIAYLLNTPMCFFERKVYRKLRFKRGLSILTVYLLALALVVILLQMILPQVVQSIMDLATNMQYYLNGLERLVQQVTEQFQLEGAGIEESLEFIKNLTSKLTETVASSLPQLLDFGMAVGSGIISGITAVISSIYMLAGKGRLVPQLKKMLYAVVPKRRADKFLQICSHANKVFVGFINGKLIDSAIIGVLCFLLCLILRIPYPMLISVVIGVTNIIPFFGPILGAIPCLMILVIVDPWAALRFLVLVIALQQFDGNILGPKILGDSTGLSAIWVLVAIVVGGGLFGFPGMVLGVPTFAVLYALVREWVNHRLDAKGIDGNGTPRTKPAEPTEEE</sequence>
<reference evidence="9" key="1">
    <citation type="submission" date="2020-08" db="EMBL/GenBank/DDBJ databases">
        <title>Genome public.</title>
        <authorList>
            <person name="Liu C."/>
            <person name="Sun Q."/>
        </authorList>
    </citation>
    <scope>NUCLEOTIDE SEQUENCE</scope>
    <source>
        <strain evidence="9">NSJ-51</strain>
    </source>
</reference>
<keyword evidence="3" id="KW-0813">Transport</keyword>
<evidence type="ECO:0000256" key="5">
    <source>
        <dbReference type="ARBA" id="ARBA00022692"/>
    </source>
</evidence>
<comment type="subcellular location">
    <subcellularLocation>
        <location evidence="1">Cell membrane</location>
        <topology evidence="1">Multi-pass membrane protein</topology>
    </subcellularLocation>
</comment>
<dbReference type="EMBL" id="JACOPP010000002">
    <property type="protein sequence ID" value="MBC5732545.1"/>
    <property type="molecule type" value="Genomic_DNA"/>
</dbReference>
<gene>
    <name evidence="9" type="ORF">H8S57_02235</name>
</gene>
<comment type="similarity">
    <text evidence="2">Belongs to the autoinducer-2 exporter (AI-2E) (TC 2.A.86) family.</text>
</comment>
<dbReference type="InterPro" id="IPR002549">
    <property type="entry name" value="AI-2E-like"/>
</dbReference>
<comment type="caution">
    <text evidence="9">The sequence shown here is derived from an EMBL/GenBank/DDBJ whole genome shotgun (WGS) entry which is preliminary data.</text>
</comment>
<dbReference type="GO" id="GO:0055085">
    <property type="term" value="P:transmembrane transport"/>
    <property type="evidence" value="ECO:0007669"/>
    <property type="project" value="TreeGrafter"/>
</dbReference>
<keyword evidence="10" id="KW-1185">Reference proteome</keyword>
<evidence type="ECO:0000256" key="8">
    <source>
        <dbReference type="SAM" id="Phobius"/>
    </source>
</evidence>
<dbReference type="Pfam" id="PF01594">
    <property type="entry name" value="AI-2E_transport"/>
    <property type="match status" value="1"/>
</dbReference>
<protein>
    <submittedName>
        <fullName evidence="9">AI-2E family transporter</fullName>
    </submittedName>
</protein>
<evidence type="ECO:0000256" key="4">
    <source>
        <dbReference type="ARBA" id="ARBA00022475"/>
    </source>
</evidence>
<evidence type="ECO:0000256" key="1">
    <source>
        <dbReference type="ARBA" id="ARBA00004651"/>
    </source>
</evidence>
<evidence type="ECO:0000256" key="7">
    <source>
        <dbReference type="ARBA" id="ARBA00023136"/>
    </source>
</evidence>
<evidence type="ECO:0000256" key="2">
    <source>
        <dbReference type="ARBA" id="ARBA00009773"/>
    </source>
</evidence>
<feature type="transmembrane region" description="Helical" evidence="8">
    <location>
        <begin position="332"/>
        <end position="365"/>
    </location>
</feature>
<dbReference type="Proteomes" id="UP000661435">
    <property type="component" value="Unassembled WGS sequence"/>
</dbReference>
<feature type="transmembrane region" description="Helical" evidence="8">
    <location>
        <begin position="12"/>
        <end position="36"/>
    </location>
</feature>
<dbReference type="PANTHER" id="PTHR21716:SF53">
    <property type="entry name" value="PERMEASE PERM-RELATED"/>
    <property type="match status" value="1"/>
</dbReference>
<evidence type="ECO:0000313" key="10">
    <source>
        <dbReference type="Proteomes" id="UP000661435"/>
    </source>
</evidence>
<proteinExistence type="inferred from homology"/>
<organism evidence="9 10">
    <name type="scientific">Lawsonibacter hominis</name>
    <dbReference type="NCBI Taxonomy" id="2763053"/>
    <lineage>
        <taxon>Bacteria</taxon>
        <taxon>Bacillati</taxon>
        <taxon>Bacillota</taxon>
        <taxon>Clostridia</taxon>
        <taxon>Eubacteriales</taxon>
        <taxon>Oscillospiraceae</taxon>
        <taxon>Lawsonibacter</taxon>
    </lineage>
</organism>
<evidence type="ECO:0000256" key="3">
    <source>
        <dbReference type="ARBA" id="ARBA00022448"/>
    </source>
</evidence>
<feature type="transmembrane region" description="Helical" evidence="8">
    <location>
        <begin position="269"/>
        <end position="294"/>
    </location>
</feature>
<accession>A0A8J6M8I5</accession>
<feature type="transmembrane region" description="Helical" evidence="8">
    <location>
        <begin position="87"/>
        <end position="108"/>
    </location>
</feature>
<keyword evidence="5 8" id="KW-0812">Transmembrane</keyword>